<dbReference type="Pfam" id="PF00994">
    <property type="entry name" value="MoCF_biosynth"/>
    <property type="match status" value="1"/>
</dbReference>
<keyword evidence="6" id="KW-0500">Molybdenum</keyword>
<dbReference type="Gene3D" id="3.40.980.10">
    <property type="entry name" value="MoaB/Mog-like domain"/>
    <property type="match status" value="1"/>
</dbReference>
<keyword evidence="4 6" id="KW-0501">Molybdenum cofactor biosynthesis</keyword>
<dbReference type="Gene3D" id="3.90.105.10">
    <property type="entry name" value="Molybdopterin biosynthesis moea protein, domain 2"/>
    <property type="match status" value="1"/>
</dbReference>
<comment type="similarity">
    <text evidence="3 6">Belongs to the MoeA family.</text>
</comment>
<comment type="cofactor">
    <cofactor evidence="6">
        <name>Mg(2+)</name>
        <dbReference type="ChEBI" id="CHEBI:18420"/>
    </cofactor>
</comment>
<dbReference type="PANTHER" id="PTHR10192:SF5">
    <property type="entry name" value="GEPHYRIN"/>
    <property type="match status" value="1"/>
</dbReference>
<evidence type="ECO:0000259" key="7">
    <source>
        <dbReference type="SMART" id="SM00852"/>
    </source>
</evidence>
<dbReference type="UniPathway" id="UPA00344"/>
<dbReference type="Gene3D" id="2.40.340.10">
    <property type="entry name" value="MoeA, C-terminal, domain IV"/>
    <property type="match status" value="1"/>
</dbReference>
<comment type="caution">
    <text evidence="8">The sequence shown here is derived from an EMBL/GenBank/DDBJ whole genome shotgun (WGS) entry which is preliminary data.</text>
</comment>
<dbReference type="InterPro" id="IPR036425">
    <property type="entry name" value="MoaB/Mog-like_dom_sf"/>
</dbReference>
<sequence length="396" mass="41827">MIATQMTAHHPAADLSETIPCDQALGRVLAQPVITQSMVPSFDHAAMDGYALTTSTLIGNGPWALPIRARIAAGQAAPESLSGASAARIFTGAPVPKGADAVVMQEDVTRHGDQMLLTRRPARGLNIRHAGSDMMEGEIILEKGRRLRSGDIAACAAAGAGCVEVLKRPRVALLVSGDELRMAGGVRAAAQIWDVNTPMLLASLAATDAELVASVQGADHRIALAKQMDEMFAMADLVITTGGISVGEEDHVKPAFIGLGGEMLFSGVAIKPGKPVSFGRMGRSFWLGLPGNPFSAFVTWQIFGLALIRRLAGETVAVPARRHVVTKSAIRRKPGRCEFRPAMLAGFDPWGRDYVQFDDFTPSAGVKNLVSADGLIILPADIETLPAGSLVLFQPI</sequence>
<dbReference type="InterPro" id="IPR005111">
    <property type="entry name" value="MoeA_C_domain_IV"/>
</dbReference>
<comment type="pathway">
    <text evidence="2 6">Cofactor biosynthesis; molybdopterin biosynthesis.</text>
</comment>
<evidence type="ECO:0000256" key="6">
    <source>
        <dbReference type="RuleBase" id="RU365090"/>
    </source>
</evidence>
<comment type="function">
    <text evidence="1 6">Catalyzes the insertion of molybdate into adenylated molybdopterin with the concomitant release of AMP.</text>
</comment>
<dbReference type="GO" id="GO:0061599">
    <property type="term" value="F:molybdopterin molybdotransferase activity"/>
    <property type="evidence" value="ECO:0007669"/>
    <property type="project" value="UniProtKB-UniRule"/>
</dbReference>
<keyword evidence="6" id="KW-0479">Metal-binding</keyword>
<dbReference type="SUPFAM" id="SSF63867">
    <property type="entry name" value="MoeA C-terminal domain-like"/>
    <property type="match status" value="1"/>
</dbReference>
<feature type="domain" description="MoaB/Mog" evidence="7">
    <location>
        <begin position="172"/>
        <end position="310"/>
    </location>
</feature>
<evidence type="ECO:0000313" key="9">
    <source>
        <dbReference type="Proteomes" id="UP000324996"/>
    </source>
</evidence>
<dbReference type="GO" id="GO:0006777">
    <property type="term" value="P:Mo-molybdopterin cofactor biosynthetic process"/>
    <property type="evidence" value="ECO:0007669"/>
    <property type="project" value="UniProtKB-UniRule"/>
</dbReference>
<dbReference type="InterPro" id="IPR036688">
    <property type="entry name" value="MoeA_C_domain_IV_sf"/>
</dbReference>
<proteinExistence type="inferred from homology"/>
<protein>
    <recommendedName>
        <fullName evidence="6">Molybdopterin molybdenumtransferase</fullName>
        <ecNumber evidence="6">2.10.1.1</ecNumber>
    </recommendedName>
</protein>
<keyword evidence="6" id="KW-0460">Magnesium</keyword>
<reference evidence="8 9" key="1">
    <citation type="submission" date="2019-09" db="EMBL/GenBank/DDBJ databases">
        <title>NBRP : Genome information of microbial organism related human and environment.</title>
        <authorList>
            <person name="Hattori M."/>
            <person name="Oshima K."/>
            <person name="Inaba H."/>
            <person name="Suda W."/>
            <person name="Sakamoto M."/>
            <person name="Iino T."/>
            <person name="Kitahara M."/>
            <person name="Oshida Y."/>
            <person name="Iida T."/>
            <person name="Kudo T."/>
            <person name="Itoh T."/>
            <person name="Ohkuma M."/>
        </authorList>
    </citation>
    <scope>NUCLEOTIDE SEQUENCE [LARGE SCALE GENOMIC DNA]</scope>
    <source>
        <strain evidence="8 9">Q-1</strain>
    </source>
</reference>
<dbReference type="CDD" id="cd00887">
    <property type="entry name" value="MoeA"/>
    <property type="match status" value="1"/>
</dbReference>
<dbReference type="Gene3D" id="2.170.190.11">
    <property type="entry name" value="Molybdopterin biosynthesis moea protein, domain 3"/>
    <property type="match status" value="1"/>
</dbReference>
<accession>A0A5A7N5U7</accession>
<dbReference type="EMBL" id="BKCN01000005">
    <property type="protein sequence ID" value="GER03693.1"/>
    <property type="molecule type" value="Genomic_DNA"/>
</dbReference>
<dbReference type="NCBIfam" id="NF045515">
    <property type="entry name" value="Glp_gephyrin"/>
    <property type="match status" value="1"/>
</dbReference>
<dbReference type="SUPFAM" id="SSF63882">
    <property type="entry name" value="MoeA N-terminal region -like"/>
    <property type="match status" value="1"/>
</dbReference>
<dbReference type="SUPFAM" id="SSF53218">
    <property type="entry name" value="Molybdenum cofactor biosynthesis proteins"/>
    <property type="match status" value="1"/>
</dbReference>
<dbReference type="Proteomes" id="UP000324996">
    <property type="component" value="Unassembled WGS sequence"/>
</dbReference>
<comment type="catalytic activity">
    <reaction evidence="5">
        <text>adenylyl-molybdopterin + molybdate = Mo-molybdopterin + AMP + H(+)</text>
        <dbReference type="Rhea" id="RHEA:35047"/>
        <dbReference type="ChEBI" id="CHEBI:15378"/>
        <dbReference type="ChEBI" id="CHEBI:36264"/>
        <dbReference type="ChEBI" id="CHEBI:62727"/>
        <dbReference type="ChEBI" id="CHEBI:71302"/>
        <dbReference type="ChEBI" id="CHEBI:456215"/>
        <dbReference type="EC" id="2.10.1.1"/>
    </reaction>
</comment>
<organism evidence="8 9">
    <name type="scientific">Iodidimonas nitroreducens</name>
    <dbReference type="NCBI Taxonomy" id="1236968"/>
    <lineage>
        <taxon>Bacteria</taxon>
        <taxon>Pseudomonadati</taxon>
        <taxon>Pseudomonadota</taxon>
        <taxon>Alphaproteobacteria</taxon>
        <taxon>Iodidimonadales</taxon>
        <taxon>Iodidimonadaceae</taxon>
        <taxon>Iodidimonas</taxon>
    </lineage>
</organism>
<evidence type="ECO:0000256" key="2">
    <source>
        <dbReference type="ARBA" id="ARBA00005046"/>
    </source>
</evidence>
<keyword evidence="9" id="KW-1185">Reference proteome</keyword>
<keyword evidence="6 8" id="KW-0808">Transferase</keyword>
<dbReference type="InterPro" id="IPR036135">
    <property type="entry name" value="MoeA_linker/N_sf"/>
</dbReference>
<evidence type="ECO:0000256" key="5">
    <source>
        <dbReference type="ARBA" id="ARBA00047317"/>
    </source>
</evidence>
<dbReference type="SMART" id="SM00852">
    <property type="entry name" value="MoCF_biosynth"/>
    <property type="match status" value="1"/>
</dbReference>
<dbReference type="InterPro" id="IPR005110">
    <property type="entry name" value="MoeA_linker/N"/>
</dbReference>
<evidence type="ECO:0000256" key="4">
    <source>
        <dbReference type="ARBA" id="ARBA00023150"/>
    </source>
</evidence>
<name>A0A5A7N5U7_9PROT</name>
<dbReference type="PANTHER" id="PTHR10192">
    <property type="entry name" value="MOLYBDOPTERIN BIOSYNTHESIS PROTEIN"/>
    <property type="match status" value="1"/>
</dbReference>
<dbReference type="InterPro" id="IPR001453">
    <property type="entry name" value="MoaB/Mog_dom"/>
</dbReference>
<evidence type="ECO:0000256" key="1">
    <source>
        <dbReference type="ARBA" id="ARBA00002901"/>
    </source>
</evidence>
<dbReference type="Pfam" id="PF03453">
    <property type="entry name" value="MoeA_N"/>
    <property type="match status" value="1"/>
</dbReference>
<dbReference type="AlphaFoldDB" id="A0A5A7N5U7"/>
<dbReference type="GO" id="GO:0005829">
    <property type="term" value="C:cytosol"/>
    <property type="evidence" value="ECO:0007669"/>
    <property type="project" value="TreeGrafter"/>
</dbReference>
<dbReference type="Pfam" id="PF03454">
    <property type="entry name" value="MoeA_C"/>
    <property type="match status" value="1"/>
</dbReference>
<gene>
    <name evidence="8" type="ORF">JCM17846_13750</name>
</gene>
<dbReference type="EC" id="2.10.1.1" evidence="6"/>
<evidence type="ECO:0000313" key="8">
    <source>
        <dbReference type="EMBL" id="GER03693.1"/>
    </source>
</evidence>
<dbReference type="InterPro" id="IPR038987">
    <property type="entry name" value="MoeA-like"/>
</dbReference>
<evidence type="ECO:0000256" key="3">
    <source>
        <dbReference type="ARBA" id="ARBA00010763"/>
    </source>
</evidence>
<dbReference type="GO" id="GO:0046872">
    <property type="term" value="F:metal ion binding"/>
    <property type="evidence" value="ECO:0007669"/>
    <property type="project" value="UniProtKB-UniRule"/>
</dbReference>